<feature type="compositionally biased region" description="Basic and acidic residues" evidence="1">
    <location>
        <begin position="117"/>
        <end position="137"/>
    </location>
</feature>
<feature type="region of interest" description="Disordered" evidence="1">
    <location>
        <begin position="1"/>
        <end position="162"/>
    </location>
</feature>
<evidence type="ECO:0000313" key="2">
    <source>
        <dbReference type="EMBL" id="MPM69109.1"/>
    </source>
</evidence>
<organism evidence="2">
    <name type="scientific">bioreactor metagenome</name>
    <dbReference type="NCBI Taxonomy" id="1076179"/>
    <lineage>
        <taxon>unclassified sequences</taxon>
        <taxon>metagenomes</taxon>
        <taxon>ecological metagenomes</taxon>
    </lineage>
</organism>
<feature type="compositionally biased region" description="Basic and acidic residues" evidence="1">
    <location>
        <begin position="1"/>
        <end position="21"/>
    </location>
</feature>
<gene>
    <name evidence="2" type="ORF">SDC9_116053</name>
</gene>
<reference evidence="2" key="1">
    <citation type="submission" date="2019-08" db="EMBL/GenBank/DDBJ databases">
        <authorList>
            <person name="Kucharzyk K."/>
            <person name="Murdoch R.W."/>
            <person name="Higgins S."/>
            <person name="Loffler F."/>
        </authorList>
    </citation>
    <scope>NUCLEOTIDE SEQUENCE</scope>
</reference>
<evidence type="ECO:0000256" key="1">
    <source>
        <dbReference type="SAM" id="MobiDB-lite"/>
    </source>
</evidence>
<accession>A0A645BUJ4</accession>
<proteinExistence type="predicted"/>
<protein>
    <submittedName>
        <fullName evidence="2">Uncharacterized protein</fullName>
    </submittedName>
</protein>
<comment type="caution">
    <text evidence="2">The sequence shown here is derived from an EMBL/GenBank/DDBJ whole genome shotgun (WGS) entry which is preliminary data.</text>
</comment>
<feature type="compositionally biased region" description="Basic and acidic residues" evidence="1">
    <location>
        <begin position="79"/>
        <end position="91"/>
    </location>
</feature>
<dbReference type="AlphaFoldDB" id="A0A645BUJ4"/>
<feature type="compositionally biased region" description="Basic and acidic residues" evidence="1">
    <location>
        <begin position="42"/>
        <end position="60"/>
    </location>
</feature>
<dbReference type="EMBL" id="VSSQ01022654">
    <property type="protein sequence ID" value="MPM69109.1"/>
    <property type="molecule type" value="Genomic_DNA"/>
</dbReference>
<sequence length="162" mass="18823">MQRLDQADRPEPPLSAEKIDRPQAASGQDRVDHAVMSQNLLEAERPDERRQDHRNHDEQVRQVLARKLVTVVKQRQRKRDQEDEKRRHPGDGEAVDQPFAVDEVAEHLRQQPPVQPDFDHRVDRSQQEDAEKQDHRRQQPILDETVAHAGHLPAFASRSASR</sequence>
<name>A0A645BUJ4_9ZZZZ</name>